<name>A0A0C3L9W3_9AGAM</name>
<dbReference type="HOGENOM" id="CLU_1144972_0_0_1"/>
<feature type="compositionally biased region" description="Basic and acidic residues" evidence="1">
    <location>
        <begin position="233"/>
        <end position="243"/>
    </location>
</feature>
<evidence type="ECO:0000256" key="1">
    <source>
        <dbReference type="SAM" id="MobiDB-lite"/>
    </source>
</evidence>
<evidence type="ECO:0000313" key="3">
    <source>
        <dbReference type="Proteomes" id="UP000054248"/>
    </source>
</evidence>
<reference evidence="3" key="2">
    <citation type="submission" date="2015-01" db="EMBL/GenBank/DDBJ databases">
        <title>Evolutionary Origins and Diversification of the Mycorrhizal Mutualists.</title>
        <authorList>
            <consortium name="DOE Joint Genome Institute"/>
            <consortium name="Mycorrhizal Genomics Consortium"/>
            <person name="Kohler A."/>
            <person name="Kuo A."/>
            <person name="Nagy L.G."/>
            <person name="Floudas D."/>
            <person name="Copeland A."/>
            <person name="Barry K.W."/>
            <person name="Cichocki N."/>
            <person name="Veneault-Fourrey C."/>
            <person name="LaButti K."/>
            <person name="Lindquist E.A."/>
            <person name="Lipzen A."/>
            <person name="Lundell T."/>
            <person name="Morin E."/>
            <person name="Murat C."/>
            <person name="Riley R."/>
            <person name="Ohm R."/>
            <person name="Sun H."/>
            <person name="Tunlid A."/>
            <person name="Henrissat B."/>
            <person name="Grigoriev I.V."/>
            <person name="Hibbett D.S."/>
            <person name="Martin F."/>
        </authorList>
    </citation>
    <scope>NUCLEOTIDE SEQUENCE [LARGE SCALE GENOMIC DNA]</scope>
    <source>
        <strain evidence="3">MUT 4182</strain>
    </source>
</reference>
<sequence length="243" mass="26248">MALTYRDLEHPTETLAEFGNRVVDGSRKLRDLLPEERKIVPATVTAATAKCKTDGNHVVDVTQGTLTDASLGPGFNTSVFVDELAINVILIGLGRSEDVQQLKHSLLQTGLNSLNDVLNALQKEDTLRKSDEIGAAGSSALAARQAPKPTSAPREKGKFYCKKHLHNKSHNTEDCKVLNPPSASAKAASEGETERAMAAGVKKIASPPTLRTANSNADTYWNADSGATTHMTPHREWIRDMQP</sequence>
<protein>
    <submittedName>
        <fullName evidence="2">Uncharacterized protein</fullName>
    </submittedName>
</protein>
<evidence type="ECO:0000313" key="2">
    <source>
        <dbReference type="EMBL" id="KIO18262.1"/>
    </source>
</evidence>
<dbReference type="OrthoDB" id="5598079at2759"/>
<organism evidence="2 3">
    <name type="scientific">Tulasnella calospora MUT 4182</name>
    <dbReference type="NCBI Taxonomy" id="1051891"/>
    <lineage>
        <taxon>Eukaryota</taxon>
        <taxon>Fungi</taxon>
        <taxon>Dikarya</taxon>
        <taxon>Basidiomycota</taxon>
        <taxon>Agaricomycotina</taxon>
        <taxon>Agaricomycetes</taxon>
        <taxon>Cantharellales</taxon>
        <taxon>Tulasnellaceae</taxon>
        <taxon>Tulasnella</taxon>
    </lineage>
</organism>
<dbReference type="Proteomes" id="UP000054248">
    <property type="component" value="Unassembled WGS sequence"/>
</dbReference>
<gene>
    <name evidence="2" type="ORF">M407DRAFT_84155</name>
</gene>
<feature type="region of interest" description="Disordered" evidence="1">
    <location>
        <begin position="215"/>
        <end position="243"/>
    </location>
</feature>
<feature type="region of interest" description="Disordered" evidence="1">
    <location>
        <begin position="137"/>
        <end position="156"/>
    </location>
</feature>
<reference evidence="2 3" key="1">
    <citation type="submission" date="2014-04" db="EMBL/GenBank/DDBJ databases">
        <authorList>
            <consortium name="DOE Joint Genome Institute"/>
            <person name="Kuo A."/>
            <person name="Girlanda M."/>
            <person name="Perotto S."/>
            <person name="Kohler A."/>
            <person name="Nagy L.G."/>
            <person name="Floudas D."/>
            <person name="Copeland A."/>
            <person name="Barry K.W."/>
            <person name="Cichocki N."/>
            <person name="Veneault-Fourrey C."/>
            <person name="LaButti K."/>
            <person name="Lindquist E.A."/>
            <person name="Lipzen A."/>
            <person name="Lundell T."/>
            <person name="Morin E."/>
            <person name="Murat C."/>
            <person name="Sun H."/>
            <person name="Tunlid A."/>
            <person name="Henrissat B."/>
            <person name="Grigoriev I.V."/>
            <person name="Hibbett D.S."/>
            <person name="Martin F."/>
            <person name="Nordberg H.P."/>
            <person name="Cantor M.N."/>
            <person name="Hua S.X."/>
        </authorList>
    </citation>
    <scope>NUCLEOTIDE SEQUENCE [LARGE SCALE GENOMIC DNA]</scope>
    <source>
        <strain evidence="2 3">MUT 4182</strain>
    </source>
</reference>
<accession>A0A0C3L9W3</accession>
<keyword evidence="3" id="KW-1185">Reference proteome</keyword>
<feature type="non-terminal residue" evidence="2">
    <location>
        <position position="243"/>
    </location>
</feature>
<dbReference type="AlphaFoldDB" id="A0A0C3L9W3"/>
<proteinExistence type="predicted"/>
<dbReference type="EMBL" id="KN823300">
    <property type="protein sequence ID" value="KIO18262.1"/>
    <property type="molecule type" value="Genomic_DNA"/>
</dbReference>